<gene>
    <name evidence="2" type="ORF">CSQ87_08040</name>
</gene>
<protein>
    <submittedName>
        <fullName evidence="2">Uncharacterized protein</fullName>
    </submittedName>
</protein>
<dbReference type="Proteomes" id="UP000231451">
    <property type="component" value="Unassembled WGS sequence"/>
</dbReference>
<proteinExistence type="predicted"/>
<keyword evidence="1" id="KW-1133">Transmembrane helix</keyword>
<keyword evidence="3" id="KW-1185">Reference proteome</keyword>
<evidence type="ECO:0000313" key="2">
    <source>
        <dbReference type="EMBL" id="PJM74884.1"/>
    </source>
</evidence>
<reference evidence="2 3" key="1">
    <citation type="submission" date="2017-10" db="EMBL/GenBank/DDBJ databases">
        <title>Draft genome sequences of strains TRE 1, TRE 9, TRE H and TRI 7, isolated from tamarins, belonging to four potential novel Bifidobacterium species.</title>
        <authorList>
            <person name="Mattarelli P."/>
            <person name="Modesto M."/>
            <person name="Puglisi E."/>
            <person name="Morelli L."/>
            <person name="Spezio C."/>
            <person name="Bonetti A."/>
            <person name="Sandri C."/>
        </authorList>
    </citation>
    <scope>NUCLEOTIDE SEQUENCE [LARGE SCALE GENOMIC DNA]</scope>
    <source>
        <strain evidence="3">TRI7</strain>
    </source>
</reference>
<accession>A0A2M9HDJ9</accession>
<dbReference type="AlphaFoldDB" id="A0A2M9HDJ9"/>
<keyword evidence="1" id="KW-0472">Membrane</keyword>
<evidence type="ECO:0000256" key="1">
    <source>
        <dbReference type="SAM" id="Phobius"/>
    </source>
</evidence>
<organism evidence="2 3">
    <name type="scientific">Bifidobacterium simiarum</name>
    <dbReference type="NCBI Taxonomy" id="2045441"/>
    <lineage>
        <taxon>Bacteria</taxon>
        <taxon>Bacillati</taxon>
        <taxon>Actinomycetota</taxon>
        <taxon>Actinomycetes</taxon>
        <taxon>Bifidobacteriales</taxon>
        <taxon>Bifidobacteriaceae</taxon>
        <taxon>Bifidobacterium</taxon>
    </lineage>
</organism>
<feature type="transmembrane region" description="Helical" evidence="1">
    <location>
        <begin position="32"/>
        <end position="60"/>
    </location>
</feature>
<name>A0A2M9HDJ9_9BIFI</name>
<keyword evidence="1" id="KW-0812">Transmembrane</keyword>
<sequence>MFLVLMFALTVVAAAILTGCVRLGRAHRHDPLFAIAFVVGLVASVATVAFLAIFLSYAIAALAG</sequence>
<comment type="caution">
    <text evidence="2">The sequence shown here is derived from an EMBL/GenBank/DDBJ whole genome shotgun (WGS) entry which is preliminary data.</text>
</comment>
<dbReference type="EMBL" id="PEBK01000007">
    <property type="protein sequence ID" value="PJM74884.1"/>
    <property type="molecule type" value="Genomic_DNA"/>
</dbReference>
<evidence type="ECO:0000313" key="3">
    <source>
        <dbReference type="Proteomes" id="UP000231451"/>
    </source>
</evidence>